<dbReference type="GO" id="GO:0043164">
    <property type="term" value="P:Gram-negative-bacterium-type cell wall biogenesis"/>
    <property type="evidence" value="ECO:0007669"/>
    <property type="project" value="TreeGrafter"/>
</dbReference>
<keyword evidence="1" id="KW-0472">Membrane</keyword>
<reference evidence="3" key="1">
    <citation type="submission" date="2021-07" db="EMBL/GenBank/DDBJ databases">
        <title>Draft genome sequence of carbapenem-resistant Aeromonas spp. in Japan.</title>
        <authorList>
            <person name="Maehana S."/>
            <person name="Suzuki M."/>
            <person name="Kitasato H."/>
        </authorList>
    </citation>
    <scope>NUCLEOTIDE SEQUENCE</scope>
    <source>
        <strain evidence="3">KAM343</strain>
    </source>
</reference>
<feature type="transmembrane region" description="Helical" evidence="1">
    <location>
        <begin position="43"/>
        <end position="62"/>
    </location>
</feature>
<dbReference type="Proteomes" id="UP001161704">
    <property type="component" value="Unassembled WGS sequence"/>
</dbReference>
<dbReference type="PANTHER" id="PTHR30336">
    <property type="entry name" value="INNER MEMBRANE PROTEIN, PROBABLE PERMEASE"/>
    <property type="match status" value="1"/>
</dbReference>
<feature type="domain" description="DUF218" evidence="2">
    <location>
        <begin position="86"/>
        <end position="249"/>
    </location>
</feature>
<dbReference type="NCBIfam" id="NF007794">
    <property type="entry name" value="PRK10494.1"/>
    <property type="match status" value="1"/>
</dbReference>
<dbReference type="CDD" id="cd06259">
    <property type="entry name" value="YdcF-like"/>
    <property type="match status" value="1"/>
</dbReference>
<evidence type="ECO:0000313" key="4">
    <source>
        <dbReference type="EMBL" id="MDH1504312.1"/>
    </source>
</evidence>
<dbReference type="InterPro" id="IPR003848">
    <property type="entry name" value="DUF218"/>
</dbReference>
<accession>A0AA37D8G0</accession>
<dbReference type="Proteomes" id="UP000886939">
    <property type="component" value="Unassembled WGS sequence"/>
</dbReference>
<proteinExistence type="predicted"/>
<dbReference type="GO" id="GO:0005886">
    <property type="term" value="C:plasma membrane"/>
    <property type="evidence" value="ECO:0007669"/>
    <property type="project" value="TreeGrafter"/>
</dbReference>
<evidence type="ECO:0000313" key="3">
    <source>
        <dbReference type="EMBL" id="GJA42618.1"/>
    </source>
</evidence>
<dbReference type="AlphaFoldDB" id="A0AA37D8G0"/>
<dbReference type="PANTHER" id="PTHR30336:SF4">
    <property type="entry name" value="ENVELOPE BIOGENESIS FACTOR ELYC"/>
    <property type="match status" value="1"/>
</dbReference>
<protein>
    <submittedName>
        <fullName evidence="4">Envelope biogenesis factor ElyC</fullName>
    </submittedName>
    <submittedName>
        <fullName evidence="3">Membrane protein</fullName>
    </submittedName>
</protein>
<sequence length="261" mass="28974">MFELNFFVIKKWLGHLLMPLPFSLSLLVLALVLLWFTRFQKSGRLLATLSLVIIALMGTRPVSYELARSLEQTYPPFEVSLHPDIQAIVVLGNGHVSDPAIPERAWQNNISLARTLEGVRLALAYPEAELVFSGAVAGDPLSNAEVNARMAASLGIPRARMTLFENNKDTHDEAVSIAAHLNGKRVALVSSATHLPRAMALYRSQGLDAVPAPTDYTAKQSQEPQPLYSYLPKGRYLMYSEAAIHEWIGVWWARLRGQVTE</sequence>
<feature type="transmembrane region" description="Helical" evidence="1">
    <location>
        <begin position="12"/>
        <end position="36"/>
    </location>
</feature>
<dbReference type="InterPro" id="IPR051599">
    <property type="entry name" value="Cell_Envelope_Assoc"/>
</dbReference>
<dbReference type="GO" id="GO:0000270">
    <property type="term" value="P:peptidoglycan metabolic process"/>
    <property type="evidence" value="ECO:0007669"/>
    <property type="project" value="TreeGrafter"/>
</dbReference>
<comment type="caution">
    <text evidence="4">The sequence shown here is derived from an EMBL/GenBank/DDBJ whole genome shotgun (WGS) entry which is preliminary data.</text>
</comment>
<keyword evidence="1" id="KW-0812">Transmembrane</keyword>
<organism evidence="4 5">
    <name type="scientific">Aeromonas caviae</name>
    <name type="common">Aeromonas punctata</name>
    <dbReference type="NCBI Taxonomy" id="648"/>
    <lineage>
        <taxon>Bacteria</taxon>
        <taxon>Pseudomonadati</taxon>
        <taxon>Pseudomonadota</taxon>
        <taxon>Gammaproteobacteria</taxon>
        <taxon>Aeromonadales</taxon>
        <taxon>Aeromonadaceae</taxon>
        <taxon>Aeromonas</taxon>
    </lineage>
</organism>
<evidence type="ECO:0000313" key="5">
    <source>
        <dbReference type="Proteomes" id="UP001161704"/>
    </source>
</evidence>
<keyword evidence="1" id="KW-1133">Transmembrane helix</keyword>
<dbReference type="EMBL" id="BPNI01000091">
    <property type="protein sequence ID" value="GJA42618.1"/>
    <property type="molecule type" value="Genomic_DNA"/>
</dbReference>
<name>A0AA37D8G0_AERCA</name>
<reference evidence="4" key="2">
    <citation type="submission" date="2022-09" db="EMBL/GenBank/DDBJ databases">
        <title>Intensive care unit water sources are persistently colonized with multi-drug resistant bacteria and are the site of extensive horizontal gene transfer of antibiotic resistance genes.</title>
        <authorList>
            <person name="Diorio-Toth L."/>
        </authorList>
    </citation>
    <scope>NUCLEOTIDE SEQUENCE</scope>
    <source>
        <strain evidence="4">GD03710</strain>
    </source>
</reference>
<evidence type="ECO:0000256" key="1">
    <source>
        <dbReference type="SAM" id="Phobius"/>
    </source>
</evidence>
<dbReference type="EMBL" id="JAOCIZ010000012">
    <property type="protein sequence ID" value="MDH1504312.1"/>
    <property type="molecule type" value="Genomic_DNA"/>
</dbReference>
<dbReference type="Pfam" id="PF02698">
    <property type="entry name" value="DUF218"/>
    <property type="match status" value="1"/>
</dbReference>
<evidence type="ECO:0000259" key="2">
    <source>
        <dbReference type="Pfam" id="PF02698"/>
    </source>
</evidence>
<dbReference type="RefSeq" id="WP_041211480.1">
    <property type="nucleotide sequence ID" value="NZ_AP026375.1"/>
</dbReference>
<gene>
    <name evidence="4" type="primary">elyC</name>
    <name evidence="3" type="ORF">KAM343_34140</name>
    <name evidence="4" type="ORF">N5I20_04450</name>
</gene>